<protein>
    <submittedName>
        <fullName evidence="1">Uncharacterized protein</fullName>
    </submittedName>
</protein>
<organism evidence="1 2">
    <name type="scientific">Chryseomicrobium excrementi</name>
    <dbReference type="NCBI Taxonomy" id="2041346"/>
    <lineage>
        <taxon>Bacteria</taxon>
        <taxon>Bacillati</taxon>
        <taxon>Bacillota</taxon>
        <taxon>Bacilli</taxon>
        <taxon>Bacillales</taxon>
        <taxon>Caryophanaceae</taxon>
        <taxon>Chryseomicrobium</taxon>
    </lineage>
</organism>
<evidence type="ECO:0000313" key="1">
    <source>
        <dbReference type="EMBL" id="PJK15998.1"/>
    </source>
</evidence>
<dbReference type="RefSeq" id="WP_100354403.1">
    <property type="nucleotide sequence ID" value="NZ_PCGR01000004.1"/>
</dbReference>
<dbReference type="EMBL" id="PCGR01000004">
    <property type="protein sequence ID" value="PJK15998.1"/>
    <property type="molecule type" value="Genomic_DNA"/>
</dbReference>
<evidence type="ECO:0000313" key="2">
    <source>
        <dbReference type="Proteomes" id="UP000228680"/>
    </source>
</evidence>
<sequence>MPYLHQMFEDELMDEETYKTIYDFITLDNFRSGEYEGNRFLFRKIDRTYVQVEDLVAFENTGKRQIQGFQANHLAAELEHYWKVRKDS</sequence>
<dbReference type="Proteomes" id="UP000228680">
    <property type="component" value="Unassembled WGS sequence"/>
</dbReference>
<proteinExistence type="predicted"/>
<dbReference type="OrthoDB" id="2055332at2"/>
<keyword evidence="2" id="KW-1185">Reference proteome</keyword>
<comment type="caution">
    <text evidence="1">The sequence shown here is derived from an EMBL/GenBank/DDBJ whole genome shotgun (WGS) entry which is preliminary data.</text>
</comment>
<reference evidence="1 2" key="1">
    <citation type="submission" date="2017-10" db="EMBL/GenBank/DDBJ databases">
        <title>Draft genome of Chryseomicrobium casticus sp. nov.</title>
        <authorList>
            <person name="Chakraborty R."/>
            <person name="Saha T."/>
        </authorList>
    </citation>
    <scope>NUCLEOTIDE SEQUENCE [LARGE SCALE GENOMIC DNA]</scope>
    <source>
        <strain evidence="1 2">ET03</strain>
    </source>
</reference>
<dbReference type="AlphaFoldDB" id="A0A2M9EXT1"/>
<name>A0A2M9EXT1_9BACL</name>
<gene>
    <name evidence="1" type="ORF">CQS04_12250</name>
</gene>
<accession>A0A2M9EXT1</accession>